<protein>
    <submittedName>
        <fullName evidence="3">Amidohydrolase family protein</fullName>
    </submittedName>
</protein>
<organism evidence="3 4">
    <name type="scientific">Streptosporangium oxazolinicum</name>
    <dbReference type="NCBI Taxonomy" id="909287"/>
    <lineage>
        <taxon>Bacteria</taxon>
        <taxon>Bacillati</taxon>
        <taxon>Actinomycetota</taxon>
        <taxon>Actinomycetes</taxon>
        <taxon>Streptosporangiales</taxon>
        <taxon>Streptosporangiaceae</taxon>
        <taxon>Streptosporangium</taxon>
    </lineage>
</organism>
<feature type="domain" description="Amidohydrolase-related" evidence="2">
    <location>
        <begin position="15"/>
        <end position="320"/>
    </location>
</feature>
<evidence type="ECO:0000259" key="2">
    <source>
        <dbReference type="Pfam" id="PF04909"/>
    </source>
</evidence>
<proteinExistence type="predicted"/>
<keyword evidence="1" id="KW-0456">Lyase</keyword>
<evidence type="ECO:0000313" key="4">
    <source>
        <dbReference type="Proteomes" id="UP001501251"/>
    </source>
</evidence>
<accession>A0ABP8BCN6</accession>
<reference evidence="4" key="1">
    <citation type="journal article" date="2019" name="Int. J. Syst. Evol. Microbiol.">
        <title>The Global Catalogue of Microorganisms (GCM) 10K type strain sequencing project: providing services to taxonomists for standard genome sequencing and annotation.</title>
        <authorList>
            <consortium name="The Broad Institute Genomics Platform"/>
            <consortium name="The Broad Institute Genome Sequencing Center for Infectious Disease"/>
            <person name="Wu L."/>
            <person name="Ma J."/>
        </authorList>
    </citation>
    <scope>NUCLEOTIDE SEQUENCE [LARGE SCALE GENOMIC DNA]</scope>
    <source>
        <strain evidence="4">JCM 17388</strain>
    </source>
</reference>
<dbReference type="Proteomes" id="UP001501251">
    <property type="component" value="Unassembled WGS sequence"/>
</dbReference>
<dbReference type="Gene3D" id="3.20.20.140">
    <property type="entry name" value="Metal-dependent hydrolases"/>
    <property type="match status" value="1"/>
</dbReference>
<dbReference type="RefSeq" id="WP_344921624.1">
    <property type="nucleotide sequence ID" value="NZ_BAABAQ010000013.1"/>
</dbReference>
<evidence type="ECO:0000313" key="3">
    <source>
        <dbReference type="EMBL" id="GAA4203597.1"/>
    </source>
</evidence>
<sequence>MTDKHGTGGTGGWRVDTHNHAVPPKMQEWAVRAGILPPNQSRWPTWARWSLAATEEVMAENEIAAVVTSSPAPFEVFKDATQVREGARVINESLADLVREQPARFGFFAFLPLTDVDDALAETAYALDTLGADGVLLLTHVDGTYIGDKSFEPLFAELDRRHAVALVHPQFLPGGTPPGIPDFMGDFLLDTTRAALSLMIGGTLERHENLSIILSHGGGFLPYMAARIDSRSHDEEGVDPETLRSHVRRFYYDTAMPTSPYATPSLLGSADHSRILYGTDYSMRTAEATRYVTQELTRDPLIGPALHRRIGRDNALRLLPSLARRMGVAV</sequence>
<dbReference type="PANTHER" id="PTHR21240:SF28">
    <property type="entry name" value="ISO-OROTATE DECARBOXYLASE (EUROFUNG)"/>
    <property type="match status" value="1"/>
</dbReference>
<comment type="caution">
    <text evidence="3">The sequence shown here is derived from an EMBL/GenBank/DDBJ whole genome shotgun (WGS) entry which is preliminary data.</text>
</comment>
<keyword evidence="4" id="KW-1185">Reference proteome</keyword>
<dbReference type="InterPro" id="IPR032465">
    <property type="entry name" value="ACMSD"/>
</dbReference>
<dbReference type="InterPro" id="IPR032466">
    <property type="entry name" value="Metal_Hydrolase"/>
</dbReference>
<gene>
    <name evidence="3" type="ORF">GCM10022252_61430</name>
</gene>
<dbReference type="EMBL" id="BAABAQ010000013">
    <property type="protein sequence ID" value="GAA4203597.1"/>
    <property type="molecule type" value="Genomic_DNA"/>
</dbReference>
<dbReference type="PANTHER" id="PTHR21240">
    <property type="entry name" value="2-AMINO-3-CARBOXYLMUCONATE-6-SEMIALDEHYDE DECARBOXYLASE"/>
    <property type="match status" value="1"/>
</dbReference>
<evidence type="ECO:0000256" key="1">
    <source>
        <dbReference type="ARBA" id="ARBA00023239"/>
    </source>
</evidence>
<dbReference type="Pfam" id="PF04909">
    <property type="entry name" value="Amidohydro_2"/>
    <property type="match status" value="1"/>
</dbReference>
<dbReference type="InterPro" id="IPR006680">
    <property type="entry name" value="Amidohydro-rel"/>
</dbReference>
<name>A0ABP8BCN6_9ACTN</name>
<dbReference type="SUPFAM" id="SSF51556">
    <property type="entry name" value="Metallo-dependent hydrolases"/>
    <property type="match status" value="1"/>
</dbReference>